<comment type="caution">
    <text evidence="1">The sequence shown here is derived from an EMBL/GenBank/DDBJ whole genome shotgun (WGS) entry which is preliminary data.</text>
</comment>
<accession>A0A9N7UW46</accession>
<keyword evidence="2" id="KW-1185">Reference proteome</keyword>
<gene>
    <name evidence="1" type="ORF">PLEPLA_LOCUS25640</name>
</gene>
<reference evidence="1" key="1">
    <citation type="submission" date="2020-03" db="EMBL/GenBank/DDBJ databases">
        <authorList>
            <person name="Weist P."/>
        </authorList>
    </citation>
    <scope>NUCLEOTIDE SEQUENCE</scope>
</reference>
<name>A0A9N7UW46_PLEPL</name>
<sequence>MPRREEGEGHWETGGGERLPVLLPSPRLALSLFVCRAKCILIGNKRMLRLQGGRLCRRNEDEEGERQEEEVQREMELFLSSWFSASLSDTLLNPSSYFITSTREDP</sequence>
<evidence type="ECO:0000313" key="2">
    <source>
        <dbReference type="Proteomes" id="UP001153269"/>
    </source>
</evidence>
<proteinExistence type="predicted"/>
<dbReference type="AlphaFoldDB" id="A0A9N7UW46"/>
<evidence type="ECO:0000313" key="1">
    <source>
        <dbReference type="EMBL" id="CAB1437602.1"/>
    </source>
</evidence>
<organism evidence="1 2">
    <name type="scientific">Pleuronectes platessa</name>
    <name type="common">European plaice</name>
    <dbReference type="NCBI Taxonomy" id="8262"/>
    <lineage>
        <taxon>Eukaryota</taxon>
        <taxon>Metazoa</taxon>
        <taxon>Chordata</taxon>
        <taxon>Craniata</taxon>
        <taxon>Vertebrata</taxon>
        <taxon>Euteleostomi</taxon>
        <taxon>Actinopterygii</taxon>
        <taxon>Neopterygii</taxon>
        <taxon>Teleostei</taxon>
        <taxon>Neoteleostei</taxon>
        <taxon>Acanthomorphata</taxon>
        <taxon>Carangaria</taxon>
        <taxon>Pleuronectiformes</taxon>
        <taxon>Pleuronectoidei</taxon>
        <taxon>Pleuronectidae</taxon>
        <taxon>Pleuronectes</taxon>
    </lineage>
</organism>
<protein>
    <submittedName>
        <fullName evidence="1">Uncharacterized protein</fullName>
    </submittedName>
</protein>
<dbReference type="EMBL" id="CADEAL010002046">
    <property type="protein sequence ID" value="CAB1437602.1"/>
    <property type="molecule type" value="Genomic_DNA"/>
</dbReference>
<dbReference type="Proteomes" id="UP001153269">
    <property type="component" value="Unassembled WGS sequence"/>
</dbReference>